<dbReference type="PATRIC" id="fig|269796.9.peg.2515"/>
<dbReference type="EnsemblBacteria" id="ABC23212">
    <property type="protein sequence ID" value="ABC23212"/>
    <property type="gene ID" value="Rru_A2412"/>
</dbReference>
<dbReference type="InterPro" id="IPR050330">
    <property type="entry name" value="Bact_OuterMem_StrucFunc"/>
</dbReference>
<protein>
    <submittedName>
        <fullName evidence="5">OmpA/MotB</fullName>
    </submittedName>
</protein>
<keyword evidence="3" id="KW-0812">Transmembrane</keyword>
<reference evidence="5 6" key="1">
    <citation type="journal article" date="2011" name="Stand. Genomic Sci.">
        <title>Complete genome sequence of Rhodospirillum rubrum type strain (S1).</title>
        <authorList>
            <person name="Munk A.C."/>
            <person name="Copeland A."/>
            <person name="Lucas S."/>
            <person name="Lapidus A."/>
            <person name="Del Rio T.G."/>
            <person name="Barry K."/>
            <person name="Detter J.C."/>
            <person name="Hammon N."/>
            <person name="Israni S."/>
            <person name="Pitluck S."/>
            <person name="Brettin T."/>
            <person name="Bruce D."/>
            <person name="Han C."/>
            <person name="Tapia R."/>
            <person name="Gilna P."/>
            <person name="Schmutz J."/>
            <person name="Larimer F."/>
            <person name="Land M."/>
            <person name="Kyrpides N.C."/>
            <person name="Mavromatis K."/>
            <person name="Richardson P."/>
            <person name="Rohde M."/>
            <person name="Goker M."/>
            <person name="Klenk H.P."/>
            <person name="Zhang Y."/>
            <person name="Roberts G.P."/>
            <person name="Reslewic S."/>
            <person name="Schwartz D.C."/>
        </authorList>
    </citation>
    <scope>NUCLEOTIDE SEQUENCE [LARGE SCALE GENOMIC DNA]</scope>
    <source>
        <strain evidence="6">ATCC 11170 / ATH 1.1.1 / DSM 467 / LMG 4362 / NCIMB 8255 / S1</strain>
    </source>
</reference>
<dbReference type="InterPro" id="IPR006665">
    <property type="entry name" value="OmpA-like"/>
</dbReference>
<feature type="transmembrane region" description="Helical" evidence="3">
    <location>
        <begin position="12"/>
        <end position="31"/>
    </location>
</feature>
<dbReference type="Gene3D" id="3.30.1330.60">
    <property type="entry name" value="OmpA-like domain"/>
    <property type="match status" value="1"/>
</dbReference>
<dbReference type="PROSITE" id="PS51257">
    <property type="entry name" value="PROKAR_LIPOPROTEIN"/>
    <property type="match status" value="1"/>
</dbReference>
<dbReference type="PANTHER" id="PTHR30329:SF21">
    <property type="entry name" value="LIPOPROTEIN YIAD-RELATED"/>
    <property type="match status" value="1"/>
</dbReference>
<feature type="region of interest" description="Disordered" evidence="2">
    <location>
        <begin position="34"/>
        <end position="111"/>
    </location>
</feature>
<evidence type="ECO:0000256" key="1">
    <source>
        <dbReference type="PROSITE-ProRule" id="PRU00473"/>
    </source>
</evidence>
<keyword evidence="3" id="KW-1133">Transmembrane helix</keyword>
<dbReference type="PANTHER" id="PTHR30329">
    <property type="entry name" value="STATOR ELEMENT OF FLAGELLAR MOTOR COMPLEX"/>
    <property type="match status" value="1"/>
</dbReference>
<dbReference type="eggNOG" id="ENOG503324Y">
    <property type="taxonomic scope" value="Bacteria"/>
</dbReference>
<sequence length="347" mass="35101">MTRGMPGSHRRGAAWAVLVGTIVAGGLVMGGCSSDSPAGERAETAPGDFPDVNKVPTSRPQPPTLDELNSVTEGLVADREASRHARQGTRRAPQEIDAPVSETPVSTPPREATEVGTMLGVGPAAPSTAAAAPTPVSQPLPAPAGASGQTITRVAPGTVANAPAGSPGPAAVAARPSAAPTSVLPASEAPAMPAVPGSGTVVIDSAGVHQENSLQGSAVRRLDEAAALAGGGAKVGVVYFASSSSDLDNNDLRVIAEIADYQRENGGVLRVIGHSSSRTGDMDPVSHKILNLRVSAERADAVAQALMSAGVFPANIVVGAVADDQKEYREVMPSGEAFNRRAEIFLE</sequence>
<dbReference type="STRING" id="269796.Rru_A2412"/>
<dbReference type="PROSITE" id="PS51123">
    <property type="entry name" value="OMPA_2"/>
    <property type="match status" value="1"/>
</dbReference>
<dbReference type="Proteomes" id="UP000001929">
    <property type="component" value="Chromosome"/>
</dbReference>
<evidence type="ECO:0000259" key="4">
    <source>
        <dbReference type="PROSITE" id="PS51123"/>
    </source>
</evidence>
<dbReference type="RefSeq" id="WP_011390165.1">
    <property type="nucleotide sequence ID" value="NC_007643.1"/>
</dbReference>
<dbReference type="Pfam" id="PF00691">
    <property type="entry name" value="OmpA"/>
    <property type="match status" value="1"/>
</dbReference>
<evidence type="ECO:0000313" key="5">
    <source>
        <dbReference type="EMBL" id="ABC23212.1"/>
    </source>
</evidence>
<dbReference type="CDD" id="cd07185">
    <property type="entry name" value="OmpA_C-like"/>
    <property type="match status" value="1"/>
</dbReference>
<dbReference type="KEGG" id="rru:Rru_A2412"/>
<accession>Q2RRN3</accession>
<name>Q2RRN3_RHORT</name>
<keyword evidence="1 3" id="KW-0472">Membrane</keyword>
<evidence type="ECO:0000313" key="6">
    <source>
        <dbReference type="Proteomes" id="UP000001929"/>
    </source>
</evidence>
<keyword evidence="6" id="KW-1185">Reference proteome</keyword>
<evidence type="ECO:0000256" key="2">
    <source>
        <dbReference type="SAM" id="MobiDB-lite"/>
    </source>
</evidence>
<organism evidence="5 6">
    <name type="scientific">Rhodospirillum rubrum (strain ATCC 11170 / ATH 1.1.1 / DSM 467 / LMG 4362 / NCIMB 8255 / S1)</name>
    <dbReference type="NCBI Taxonomy" id="269796"/>
    <lineage>
        <taxon>Bacteria</taxon>
        <taxon>Pseudomonadati</taxon>
        <taxon>Pseudomonadota</taxon>
        <taxon>Alphaproteobacteria</taxon>
        <taxon>Rhodospirillales</taxon>
        <taxon>Rhodospirillaceae</taxon>
        <taxon>Rhodospirillum</taxon>
    </lineage>
</organism>
<dbReference type="SUPFAM" id="SSF103088">
    <property type="entry name" value="OmpA-like"/>
    <property type="match status" value="1"/>
</dbReference>
<gene>
    <name evidence="5" type="ordered locus">Rru_A2412</name>
</gene>
<dbReference type="InterPro" id="IPR036737">
    <property type="entry name" value="OmpA-like_sf"/>
</dbReference>
<dbReference type="HOGENOM" id="CLU_766822_0_0_5"/>
<evidence type="ECO:0000256" key="3">
    <source>
        <dbReference type="SAM" id="Phobius"/>
    </source>
</evidence>
<dbReference type="AlphaFoldDB" id="Q2RRN3"/>
<dbReference type="EMBL" id="CP000230">
    <property type="protein sequence ID" value="ABC23212.1"/>
    <property type="molecule type" value="Genomic_DNA"/>
</dbReference>
<proteinExistence type="predicted"/>
<dbReference type="GO" id="GO:0016020">
    <property type="term" value="C:membrane"/>
    <property type="evidence" value="ECO:0007669"/>
    <property type="project" value="UniProtKB-UniRule"/>
</dbReference>
<feature type="domain" description="OmpA-like" evidence="4">
    <location>
        <begin position="231"/>
        <end position="347"/>
    </location>
</feature>